<dbReference type="PANTHER" id="PTHR28037:SF1">
    <property type="entry name" value="ALCOHOL O-ACETYLTRANSFERASE 1-RELATED"/>
    <property type="match status" value="1"/>
</dbReference>
<gene>
    <name evidence="1" type="ORF">ACA1_110940</name>
</gene>
<organism evidence="1 2">
    <name type="scientific">Acanthamoeba castellanii (strain ATCC 30010 / Neff)</name>
    <dbReference type="NCBI Taxonomy" id="1257118"/>
    <lineage>
        <taxon>Eukaryota</taxon>
        <taxon>Amoebozoa</taxon>
        <taxon>Discosea</taxon>
        <taxon>Longamoebia</taxon>
        <taxon>Centramoebida</taxon>
        <taxon>Acanthamoebidae</taxon>
        <taxon>Acanthamoeba</taxon>
    </lineage>
</organism>
<sequence length="380" mass="41256">MGQVRLLRPLGSMERYQLSKHLRRSAGPVVVAATLKGLPHRSTSAGDPTSGPDQAAYWHRCLGEGLASLCARHPQLSLVVLDSAEPPRWAGLTQAFPVADVVACDLATTAHWDPRDLARALEAELQRDFDPAGAARASNSSAESADRVRLPLWRVRVLWHPDRPDECCLCWVWDHALADGLSGKQLLRSLVSRLRLPDAPTATPAVAEIRPFDFAAADDYELPAPYDQRRPPSPAADPSDDADEFWANCVAYGRHLSANLREGAALPGLLAHVGEWPAAWERLWRAKGDGNAATMRRTGSFELSDLGTWDEDDSGGEWRVAAVTFGQSVHVNGEALLCSVAGCVEGGLRVMVAWQDDTLAEAAVQRFLSKLGVVLTRLVS</sequence>
<reference evidence="1 2" key="1">
    <citation type="journal article" date="2013" name="Genome Biol.">
        <title>Genome of Acanthamoeba castellanii highlights extensive lateral gene transfer and early evolution of tyrosine kinase signaling.</title>
        <authorList>
            <person name="Clarke M."/>
            <person name="Lohan A.J."/>
            <person name="Liu B."/>
            <person name="Lagkouvardos I."/>
            <person name="Roy S."/>
            <person name="Zafar N."/>
            <person name="Bertelli C."/>
            <person name="Schilde C."/>
            <person name="Kianianmomeni A."/>
            <person name="Burglin T.R."/>
            <person name="Frech C."/>
            <person name="Turcotte B."/>
            <person name="Kopec K.O."/>
            <person name="Synnott J.M."/>
            <person name="Choo C."/>
            <person name="Paponov I."/>
            <person name="Finkler A."/>
            <person name="Soon Heng Tan C."/>
            <person name="Hutchins A.P."/>
            <person name="Weinmeier T."/>
            <person name="Rattei T."/>
            <person name="Chu J.S."/>
            <person name="Gimenez G."/>
            <person name="Irimia M."/>
            <person name="Rigden D.J."/>
            <person name="Fitzpatrick D.A."/>
            <person name="Lorenzo-Morales J."/>
            <person name="Bateman A."/>
            <person name="Chiu C.H."/>
            <person name="Tang P."/>
            <person name="Hegemann P."/>
            <person name="Fromm H."/>
            <person name="Raoult D."/>
            <person name="Greub G."/>
            <person name="Miranda-Saavedra D."/>
            <person name="Chen N."/>
            <person name="Nash P."/>
            <person name="Ginger M.L."/>
            <person name="Horn M."/>
            <person name="Schaap P."/>
            <person name="Caler L."/>
            <person name="Loftus B."/>
        </authorList>
    </citation>
    <scope>NUCLEOTIDE SEQUENCE [LARGE SCALE GENOMIC DNA]</scope>
    <source>
        <strain evidence="1 2">Neff</strain>
    </source>
</reference>
<evidence type="ECO:0000313" key="2">
    <source>
        <dbReference type="Proteomes" id="UP000011083"/>
    </source>
</evidence>
<name>L8H7N5_ACACF</name>
<dbReference type="RefSeq" id="XP_004345378.1">
    <property type="nucleotide sequence ID" value="XM_004345328.1"/>
</dbReference>
<dbReference type="EMBL" id="KB007905">
    <property type="protein sequence ID" value="ELR21252.1"/>
    <property type="molecule type" value="Genomic_DNA"/>
</dbReference>
<dbReference type="Gene3D" id="3.30.559.10">
    <property type="entry name" value="Chloramphenicol acetyltransferase-like domain"/>
    <property type="match status" value="1"/>
</dbReference>
<dbReference type="InterPro" id="IPR052058">
    <property type="entry name" value="Alcohol_O-acetyltransferase"/>
</dbReference>
<protein>
    <recommendedName>
        <fullName evidence="3">Alcohol acetyltransferase</fullName>
    </recommendedName>
</protein>
<dbReference type="Proteomes" id="UP000011083">
    <property type="component" value="Unassembled WGS sequence"/>
</dbReference>
<dbReference type="OMA" id="KEPYFAR"/>
<dbReference type="VEuPathDB" id="AmoebaDB:ACA1_110940"/>
<dbReference type="AlphaFoldDB" id="L8H7N5"/>
<dbReference type="GeneID" id="14922139"/>
<dbReference type="OrthoDB" id="2150604at2759"/>
<dbReference type="STRING" id="1257118.L8H7N5"/>
<accession>L8H7N5</accession>
<dbReference type="PANTHER" id="PTHR28037">
    <property type="entry name" value="ALCOHOL O-ACETYLTRANSFERASE 1-RELATED"/>
    <property type="match status" value="1"/>
</dbReference>
<proteinExistence type="predicted"/>
<evidence type="ECO:0008006" key="3">
    <source>
        <dbReference type="Google" id="ProtNLM"/>
    </source>
</evidence>
<dbReference type="SUPFAM" id="SSF52777">
    <property type="entry name" value="CoA-dependent acyltransferases"/>
    <property type="match status" value="1"/>
</dbReference>
<keyword evidence="2" id="KW-1185">Reference proteome</keyword>
<dbReference type="KEGG" id="acan:ACA1_110940"/>
<evidence type="ECO:0000313" key="1">
    <source>
        <dbReference type="EMBL" id="ELR21252.1"/>
    </source>
</evidence>
<dbReference type="InterPro" id="IPR023213">
    <property type="entry name" value="CAT-like_dom_sf"/>
</dbReference>